<dbReference type="Proteomes" id="UP000274131">
    <property type="component" value="Unassembled WGS sequence"/>
</dbReference>
<dbReference type="EMBL" id="UXUI01010940">
    <property type="protein sequence ID" value="VDD95797.1"/>
    <property type="molecule type" value="Genomic_DNA"/>
</dbReference>
<protein>
    <submittedName>
        <fullName evidence="3">THAP-type domain-containing protein</fullName>
    </submittedName>
</protein>
<reference evidence="3" key="1">
    <citation type="submission" date="2017-02" db="UniProtKB">
        <authorList>
            <consortium name="WormBaseParasite"/>
        </authorList>
    </citation>
    <scope>IDENTIFICATION</scope>
</reference>
<evidence type="ECO:0000313" key="2">
    <source>
        <dbReference type="Proteomes" id="UP000274131"/>
    </source>
</evidence>
<accession>A0A0N4VK52</accession>
<evidence type="ECO:0000313" key="1">
    <source>
        <dbReference type="EMBL" id="VDD95797.1"/>
    </source>
</evidence>
<gene>
    <name evidence="1" type="ORF">EVEC_LOCUS10548</name>
</gene>
<reference evidence="1 2" key="2">
    <citation type="submission" date="2018-10" db="EMBL/GenBank/DDBJ databases">
        <authorList>
            <consortium name="Pathogen Informatics"/>
        </authorList>
    </citation>
    <scope>NUCLEOTIDE SEQUENCE [LARGE SCALE GENOMIC DNA]</scope>
</reference>
<proteinExistence type="predicted"/>
<sequence>MSGERRKGRGKSKGTWTTTKWYTELKNDKYCFDSHFNFVGFSDDDEEDEDDEDDDVGVGVGVGVGSVWLLKNHLTALSFLPYLVGGSFDNVLG</sequence>
<organism evidence="3">
    <name type="scientific">Enterobius vermicularis</name>
    <name type="common">Human pinworm</name>
    <dbReference type="NCBI Taxonomy" id="51028"/>
    <lineage>
        <taxon>Eukaryota</taxon>
        <taxon>Metazoa</taxon>
        <taxon>Ecdysozoa</taxon>
        <taxon>Nematoda</taxon>
        <taxon>Chromadorea</taxon>
        <taxon>Rhabditida</taxon>
        <taxon>Spirurina</taxon>
        <taxon>Oxyuridomorpha</taxon>
        <taxon>Oxyuroidea</taxon>
        <taxon>Oxyuridae</taxon>
        <taxon>Enterobius</taxon>
    </lineage>
</organism>
<dbReference type="AlphaFoldDB" id="A0A0N4VK52"/>
<name>A0A0N4VK52_ENTVE</name>
<dbReference type="WBParaSite" id="EVEC_0001123401-mRNA-1">
    <property type="protein sequence ID" value="EVEC_0001123401-mRNA-1"/>
    <property type="gene ID" value="EVEC_0001123401"/>
</dbReference>
<evidence type="ECO:0000313" key="3">
    <source>
        <dbReference type="WBParaSite" id="EVEC_0001123401-mRNA-1"/>
    </source>
</evidence>
<keyword evidence="2" id="KW-1185">Reference proteome</keyword>